<sequence>MISVFGHLNPDSDSICSTIVVTDWLNFLNKNAVAYRLGEINPETQFLLTEANQQPPALLTHSIEGQDVWLVDFSELEQGPAGLDKSNVIGLIDHHRLGSLVTAEPLDAWIRKVGCCGTLVFDILSKQSGYTLSSSHAILLLGAILSDTVGFQSPTTTEQDRLAAEALTTISGVNLADFTLKLLNAKTDISGLTIERLLQKDEKNYTIGSNKVILAQIEVSNFAAVEDKITQLKAEMEKRVITDALDFYVLMVTSLSTSQSQIYFSDHNPVSKVTLTMDNMISRKKQLLPWLTQALGQ</sequence>
<comment type="cofactor">
    <cofactor evidence="1">
        <name>Mn(2+)</name>
        <dbReference type="ChEBI" id="CHEBI:29035"/>
    </cofactor>
</comment>
<organism evidence="9 11">
    <name type="scientific">Budvicia aquatica</name>
    <dbReference type="NCBI Taxonomy" id="82979"/>
    <lineage>
        <taxon>Bacteria</taxon>
        <taxon>Pseudomonadati</taxon>
        <taxon>Pseudomonadota</taxon>
        <taxon>Gammaproteobacteria</taxon>
        <taxon>Enterobacterales</taxon>
        <taxon>Budviciaceae</taxon>
        <taxon>Budvicia</taxon>
    </lineage>
</organism>
<evidence type="ECO:0000256" key="1">
    <source>
        <dbReference type="ARBA" id="ARBA00001936"/>
    </source>
</evidence>
<evidence type="ECO:0000313" key="12">
    <source>
        <dbReference type="Proteomes" id="UP000373449"/>
    </source>
</evidence>
<name>A0A2C6DQ16_9GAMM</name>
<evidence type="ECO:0000256" key="3">
    <source>
        <dbReference type="ARBA" id="ARBA00022723"/>
    </source>
</evidence>
<dbReference type="RefSeq" id="WP_029092734.1">
    <property type="nucleotide sequence ID" value="NZ_CAADJA010000002.1"/>
</dbReference>
<comment type="catalytic activity">
    <reaction evidence="7">
        <text>diphosphate + H2O = 2 phosphate + H(+)</text>
        <dbReference type="Rhea" id="RHEA:24576"/>
        <dbReference type="ChEBI" id="CHEBI:15377"/>
        <dbReference type="ChEBI" id="CHEBI:15378"/>
        <dbReference type="ChEBI" id="CHEBI:33019"/>
        <dbReference type="ChEBI" id="CHEBI:43474"/>
        <dbReference type="EC" id="3.6.1.1"/>
    </reaction>
</comment>
<dbReference type="STRING" id="1111728.GCA_000427805_00076"/>
<dbReference type="Pfam" id="PF02833">
    <property type="entry name" value="DHHA2"/>
    <property type="match status" value="1"/>
</dbReference>
<dbReference type="FunFam" id="3.90.1640.10:FF:000001">
    <property type="entry name" value="Probable manganese-dependent inorganic pyrophosphatase"/>
    <property type="match status" value="1"/>
</dbReference>
<gene>
    <name evidence="10" type="primary">ppaC</name>
    <name evidence="9" type="ORF">CRN84_14855</name>
    <name evidence="10" type="ORF">NCTC12282_04203</name>
</gene>
<dbReference type="SUPFAM" id="SSF64182">
    <property type="entry name" value="DHH phosphoesterases"/>
    <property type="match status" value="1"/>
</dbReference>
<dbReference type="Gene3D" id="3.90.1640.10">
    <property type="entry name" value="inorganic pyrophosphatase (n-terminal core)"/>
    <property type="match status" value="1"/>
</dbReference>
<dbReference type="Pfam" id="PF01368">
    <property type="entry name" value="DHH"/>
    <property type="match status" value="1"/>
</dbReference>
<dbReference type="PANTHER" id="PTHR12112:SF22">
    <property type="entry name" value="MANGANESE-DEPENDENT INORGANIC PYROPHOSPHATASE-RELATED"/>
    <property type="match status" value="1"/>
</dbReference>
<reference evidence="10 12" key="3">
    <citation type="submission" date="2019-03" db="EMBL/GenBank/DDBJ databases">
        <authorList>
            <consortium name="Pathogen Informatics"/>
        </authorList>
    </citation>
    <scope>NUCLEOTIDE SEQUENCE [LARGE SCALE GENOMIC DNA]</scope>
    <source>
        <strain evidence="10 12">NCTC12282</strain>
    </source>
</reference>
<keyword evidence="5" id="KW-0464">Manganese</keyword>
<dbReference type="EMBL" id="PDDX01000001">
    <property type="protein sequence ID" value="PHI30525.1"/>
    <property type="molecule type" value="Genomic_DNA"/>
</dbReference>
<protein>
    <recommendedName>
        <fullName evidence="2">inorganic diphosphatase</fullName>
        <ecNumber evidence="2">3.6.1.1</ecNumber>
    </recommendedName>
    <alternativeName>
        <fullName evidence="6">Pyrophosphate phospho-hydrolase</fullName>
    </alternativeName>
</protein>
<reference evidence="11" key="2">
    <citation type="submission" date="2017-09" db="EMBL/GenBank/DDBJ databases">
        <title>FDA dAtabase for Regulatory Grade micrObial Sequences (FDA-ARGOS): Supporting development and validation of Infectious Disease Dx tests.</title>
        <authorList>
            <person name="Minogue T."/>
            <person name="Wolcott M."/>
            <person name="Wasieloski L."/>
            <person name="Aguilar W."/>
            <person name="Moore D."/>
            <person name="Tallon L."/>
            <person name="Sadzewicz L."/>
            <person name="Ott S."/>
            <person name="Zhao X."/>
            <person name="Nagaraj S."/>
            <person name="Vavikolanu K."/>
            <person name="Aluvathingal J."/>
            <person name="Nadendla S."/>
            <person name="Sichtig H."/>
        </authorList>
    </citation>
    <scope>NUCLEOTIDE SEQUENCE [LARGE SCALE GENOMIC DNA]</scope>
    <source>
        <strain evidence="11">FDAARGOS_387</strain>
    </source>
</reference>
<dbReference type="InterPro" id="IPR001667">
    <property type="entry name" value="DDH_dom"/>
</dbReference>
<dbReference type="NCBIfam" id="NF003877">
    <property type="entry name" value="PRK05427.1"/>
    <property type="match status" value="1"/>
</dbReference>
<evidence type="ECO:0000313" key="10">
    <source>
        <dbReference type="EMBL" id="VFS49836.1"/>
    </source>
</evidence>
<dbReference type="GO" id="GO:0004427">
    <property type="term" value="F:inorganic diphosphate phosphatase activity"/>
    <property type="evidence" value="ECO:0007669"/>
    <property type="project" value="UniProtKB-EC"/>
</dbReference>
<evidence type="ECO:0000256" key="7">
    <source>
        <dbReference type="ARBA" id="ARBA00047820"/>
    </source>
</evidence>
<evidence type="ECO:0000256" key="5">
    <source>
        <dbReference type="ARBA" id="ARBA00023211"/>
    </source>
</evidence>
<dbReference type="Proteomes" id="UP000224974">
    <property type="component" value="Unassembled WGS sequence"/>
</dbReference>
<keyword evidence="11" id="KW-1185">Reference proteome</keyword>
<dbReference type="OrthoDB" id="9766150at2"/>
<dbReference type="Gene3D" id="3.10.310.20">
    <property type="entry name" value="DHHA2 domain"/>
    <property type="match status" value="1"/>
</dbReference>
<dbReference type="AlphaFoldDB" id="A0A2C6DQ16"/>
<keyword evidence="3" id="KW-0479">Metal-binding</keyword>
<evidence type="ECO:0000313" key="9">
    <source>
        <dbReference type="EMBL" id="PHI30525.1"/>
    </source>
</evidence>
<dbReference type="EMBL" id="CAADJA010000002">
    <property type="protein sequence ID" value="VFS49836.1"/>
    <property type="molecule type" value="Genomic_DNA"/>
</dbReference>
<dbReference type="GO" id="GO:0046872">
    <property type="term" value="F:metal ion binding"/>
    <property type="evidence" value="ECO:0007669"/>
    <property type="project" value="UniProtKB-KW"/>
</dbReference>
<evidence type="ECO:0000259" key="8">
    <source>
        <dbReference type="SMART" id="SM01131"/>
    </source>
</evidence>
<dbReference type="PANTHER" id="PTHR12112">
    <property type="entry name" value="BNIP - RELATED"/>
    <property type="match status" value="1"/>
</dbReference>
<evidence type="ECO:0000256" key="2">
    <source>
        <dbReference type="ARBA" id="ARBA00012146"/>
    </source>
</evidence>
<reference evidence="9" key="1">
    <citation type="submission" date="2017-09" db="EMBL/GenBank/DDBJ databases">
        <title>FDA dAtabase for Regulatory Grade micrObial Sequences (FDA-ARGOS): Supporting development and validation of Infectious Disease Dx tests.</title>
        <authorList>
            <person name="Minogue T."/>
            <person name="Wolcott M."/>
            <person name="Wasieloski L."/>
            <person name="Aguilar W."/>
            <person name="Moore D."/>
            <person name="Tallon L.J."/>
            <person name="Sadzewicz L."/>
            <person name="Ott S."/>
            <person name="Zhao X."/>
            <person name="Nagaraj S."/>
            <person name="Vavikolanu K."/>
            <person name="Aluvathingal J."/>
            <person name="Nadendla S."/>
            <person name="Sichtig H."/>
        </authorList>
    </citation>
    <scope>NUCLEOTIDE SEQUENCE</scope>
    <source>
        <strain evidence="9">FDAARGOS_387</strain>
    </source>
</reference>
<keyword evidence="4 10" id="KW-0378">Hydrolase</keyword>
<proteinExistence type="predicted"/>
<dbReference type="InterPro" id="IPR038222">
    <property type="entry name" value="DHHA2_dom_sf"/>
</dbReference>
<dbReference type="GO" id="GO:0005737">
    <property type="term" value="C:cytoplasm"/>
    <property type="evidence" value="ECO:0007669"/>
    <property type="project" value="InterPro"/>
</dbReference>
<dbReference type="InterPro" id="IPR038763">
    <property type="entry name" value="DHH_sf"/>
</dbReference>
<evidence type="ECO:0000256" key="6">
    <source>
        <dbReference type="ARBA" id="ARBA00032535"/>
    </source>
</evidence>
<dbReference type="InterPro" id="IPR004097">
    <property type="entry name" value="DHHA2"/>
</dbReference>
<dbReference type="SMART" id="SM01131">
    <property type="entry name" value="DHHA2"/>
    <property type="match status" value="1"/>
</dbReference>
<evidence type="ECO:0000256" key="4">
    <source>
        <dbReference type="ARBA" id="ARBA00022801"/>
    </source>
</evidence>
<dbReference type="Proteomes" id="UP000373449">
    <property type="component" value="Unassembled WGS sequence"/>
</dbReference>
<evidence type="ECO:0000313" key="11">
    <source>
        <dbReference type="Proteomes" id="UP000224974"/>
    </source>
</evidence>
<feature type="domain" description="DHHA2" evidence="8">
    <location>
        <begin position="179"/>
        <end position="295"/>
    </location>
</feature>
<accession>A0A2C6DQ16</accession>
<dbReference type="EC" id="3.6.1.1" evidence="2"/>